<gene>
    <name evidence="9" type="primary">hisC</name>
    <name evidence="11" type="ORF">HMPREF9233_01635</name>
</gene>
<evidence type="ECO:0000256" key="6">
    <source>
        <dbReference type="ARBA" id="ARBA00022679"/>
    </source>
</evidence>
<comment type="pathway">
    <text evidence="9">Amino-acid biosynthesis; L-histidine biosynthesis; L-histidine from 5-phospho-alpha-D-ribose 1-diphosphate: step 7/9.</text>
</comment>
<evidence type="ECO:0000256" key="3">
    <source>
        <dbReference type="ARBA" id="ARBA00011738"/>
    </source>
</evidence>
<dbReference type="InterPro" id="IPR015421">
    <property type="entry name" value="PyrdxlP-dep_Trfase_major"/>
</dbReference>
<keyword evidence="6 9" id="KW-0808">Transferase</keyword>
<reference evidence="11 12" key="1">
    <citation type="submission" date="2012-09" db="EMBL/GenBank/DDBJ databases">
        <title>The Genome Sequence of Actinobaculum massiliae ACS-171-V-COL2.</title>
        <authorList>
            <consortium name="The Broad Institute Genome Sequencing Platform"/>
            <person name="Earl A."/>
            <person name="Ward D."/>
            <person name="Feldgarden M."/>
            <person name="Gevers D."/>
            <person name="Saerens B."/>
            <person name="Vaneechoutte M."/>
            <person name="Walker B."/>
            <person name="Young S.K."/>
            <person name="Zeng Q."/>
            <person name="Gargeya S."/>
            <person name="Fitzgerald M."/>
            <person name="Haas B."/>
            <person name="Abouelleil A."/>
            <person name="Alvarado L."/>
            <person name="Arachchi H.M."/>
            <person name="Berlin A."/>
            <person name="Chapman S.B."/>
            <person name="Goldberg J."/>
            <person name="Griggs A."/>
            <person name="Gujja S."/>
            <person name="Hansen M."/>
            <person name="Howarth C."/>
            <person name="Imamovic A."/>
            <person name="Larimer J."/>
            <person name="McCowen C."/>
            <person name="Montmayeur A."/>
            <person name="Murphy C."/>
            <person name="Neiman D."/>
            <person name="Pearson M."/>
            <person name="Priest M."/>
            <person name="Roberts A."/>
            <person name="Saif S."/>
            <person name="Shea T."/>
            <person name="Sisk P."/>
            <person name="Sykes S."/>
            <person name="Wortman J."/>
            <person name="Nusbaum C."/>
            <person name="Birren B."/>
        </authorList>
    </citation>
    <scope>NUCLEOTIDE SEQUENCE [LARGE SCALE GENOMIC DNA]</scope>
    <source>
        <strain evidence="12">ACS-171-V-Col2</strain>
    </source>
</reference>
<dbReference type="NCBIfam" id="TIGR01141">
    <property type="entry name" value="hisC"/>
    <property type="match status" value="1"/>
</dbReference>
<keyword evidence="7 9" id="KW-0663">Pyridoxal phosphate</keyword>
<dbReference type="EMBL" id="AGWL01000008">
    <property type="protein sequence ID" value="EKU94688.1"/>
    <property type="molecule type" value="Genomic_DNA"/>
</dbReference>
<keyword evidence="8 9" id="KW-0368">Histidine biosynthesis</keyword>
<dbReference type="EC" id="2.6.1.9" evidence="9"/>
<dbReference type="PANTHER" id="PTHR42885:SF2">
    <property type="entry name" value="HISTIDINOL-PHOSPHATE AMINOTRANSFERASE"/>
    <property type="match status" value="1"/>
</dbReference>
<accession>K9EDA3</accession>
<keyword evidence="4 9" id="KW-0032">Aminotransferase</keyword>
<dbReference type="RefSeq" id="WP_007001840.1">
    <property type="nucleotide sequence ID" value="NZ_JH992956.1"/>
</dbReference>
<proteinExistence type="inferred from homology"/>
<sequence>MQFPYRSEFEHEEPYGAPQLAVDVRLNTNENPYPPSALVREAMERAAGEALRDLNRYPDRDFAELRKKISAYLAQESGVAPSPNQIWAANGSNEIMAQLLTAFAGPGRKVMTFVPSYSMYSEYARNTFSQFVAGARGDDFRLDLARAQADIERERPAIIFLASPNNPTGTALDFQELRAILHIAAQVEPQGAPGARSLVVVDEAYAEFRREGVPSALELLEEYPHLVVTRTMSKAFAAAGLRLGYAVADPRLIVQLNVVRLPYHLSSLTQAVACAALDHAADLQANVAQLRADRDALVDELRNRGFEVLQSDANFICFGRFSDRHREWERVLAQGVLIRETGPAEFLRVTVGTTPENRAFLDALGYRC</sequence>
<dbReference type="PATRIC" id="fig|883066.3.peg.1697"/>
<evidence type="ECO:0000256" key="8">
    <source>
        <dbReference type="ARBA" id="ARBA00023102"/>
    </source>
</evidence>
<evidence type="ECO:0000256" key="1">
    <source>
        <dbReference type="ARBA" id="ARBA00001933"/>
    </source>
</evidence>
<dbReference type="HOGENOM" id="CLU_017584_3_1_11"/>
<dbReference type="STRING" id="202789.GCA_001457435_00469"/>
<comment type="similarity">
    <text evidence="2 9">Belongs to the class-II pyridoxal-phosphate-dependent aminotransferase family. Histidinol-phosphate aminotransferase subfamily.</text>
</comment>
<dbReference type="HAMAP" id="MF_01023">
    <property type="entry name" value="HisC_aminotrans_2"/>
    <property type="match status" value="1"/>
</dbReference>
<comment type="subunit">
    <text evidence="3 9">Homodimer.</text>
</comment>
<dbReference type="GO" id="GO:0000105">
    <property type="term" value="P:L-histidine biosynthetic process"/>
    <property type="evidence" value="ECO:0007669"/>
    <property type="project" value="UniProtKB-UniRule"/>
</dbReference>
<dbReference type="AlphaFoldDB" id="K9EDA3"/>
<comment type="catalytic activity">
    <reaction evidence="9">
        <text>L-histidinol phosphate + 2-oxoglutarate = 3-(imidazol-4-yl)-2-oxopropyl phosphate + L-glutamate</text>
        <dbReference type="Rhea" id="RHEA:23744"/>
        <dbReference type="ChEBI" id="CHEBI:16810"/>
        <dbReference type="ChEBI" id="CHEBI:29985"/>
        <dbReference type="ChEBI" id="CHEBI:57766"/>
        <dbReference type="ChEBI" id="CHEBI:57980"/>
        <dbReference type="EC" id="2.6.1.9"/>
    </reaction>
</comment>
<evidence type="ECO:0000256" key="2">
    <source>
        <dbReference type="ARBA" id="ARBA00007970"/>
    </source>
</evidence>
<evidence type="ECO:0000256" key="5">
    <source>
        <dbReference type="ARBA" id="ARBA00022605"/>
    </source>
</evidence>
<organism evidence="11 12">
    <name type="scientific">Actinobaculum massiliense ACS-171-V-Col2</name>
    <dbReference type="NCBI Taxonomy" id="883066"/>
    <lineage>
        <taxon>Bacteria</taxon>
        <taxon>Bacillati</taxon>
        <taxon>Actinomycetota</taxon>
        <taxon>Actinomycetes</taxon>
        <taxon>Actinomycetales</taxon>
        <taxon>Actinomycetaceae</taxon>
        <taxon>Actinobaculum</taxon>
    </lineage>
</organism>
<evidence type="ECO:0000256" key="9">
    <source>
        <dbReference type="HAMAP-Rule" id="MF_01023"/>
    </source>
</evidence>
<dbReference type="PROSITE" id="PS00599">
    <property type="entry name" value="AA_TRANSFER_CLASS_2"/>
    <property type="match status" value="1"/>
</dbReference>
<dbReference type="NCBIfam" id="NF002877">
    <property type="entry name" value="PRK03317.1"/>
    <property type="match status" value="1"/>
</dbReference>
<evidence type="ECO:0000313" key="11">
    <source>
        <dbReference type="EMBL" id="EKU94688.1"/>
    </source>
</evidence>
<dbReference type="PANTHER" id="PTHR42885">
    <property type="entry name" value="HISTIDINOL-PHOSPHATE AMINOTRANSFERASE-RELATED"/>
    <property type="match status" value="1"/>
</dbReference>
<evidence type="ECO:0000313" key="12">
    <source>
        <dbReference type="Proteomes" id="UP000009888"/>
    </source>
</evidence>
<keyword evidence="12" id="KW-1185">Reference proteome</keyword>
<dbReference type="InterPro" id="IPR004839">
    <property type="entry name" value="Aminotransferase_I/II_large"/>
</dbReference>
<dbReference type="GO" id="GO:0030170">
    <property type="term" value="F:pyridoxal phosphate binding"/>
    <property type="evidence" value="ECO:0007669"/>
    <property type="project" value="InterPro"/>
</dbReference>
<evidence type="ECO:0000256" key="4">
    <source>
        <dbReference type="ARBA" id="ARBA00022576"/>
    </source>
</evidence>
<dbReference type="InterPro" id="IPR015424">
    <property type="entry name" value="PyrdxlP-dep_Trfase"/>
</dbReference>
<dbReference type="eggNOG" id="COG0079">
    <property type="taxonomic scope" value="Bacteria"/>
</dbReference>
<dbReference type="InterPro" id="IPR015422">
    <property type="entry name" value="PyrdxlP-dep_Trfase_small"/>
</dbReference>
<dbReference type="GO" id="GO:0004400">
    <property type="term" value="F:histidinol-phosphate transaminase activity"/>
    <property type="evidence" value="ECO:0007669"/>
    <property type="project" value="UniProtKB-UniRule"/>
</dbReference>
<name>K9EDA3_9ACTO</name>
<dbReference type="Gene3D" id="3.90.1150.10">
    <property type="entry name" value="Aspartate Aminotransferase, domain 1"/>
    <property type="match status" value="1"/>
</dbReference>
<dbReference type="InterPro" id="IPR005861">
    <property type="entry name" value="HisP_aminotrans"/>
</dbReference>
<dbReference type="Proteomes" id="UP000009888">
    <property type="component" value="Unassembled WGS sequence"/>
</dbReference>
<feature type="domain" description="Aminotransferase class I/classII large" evidence="10">
    <location>
        <begin position="24"/>
        <end position="363"/>
    </location>
</feature>
<dbReference type="Pfam" id="PF00155">
    <property type="entry name" value="Aminotran_1_2"/>
    <property type="match status" value="1"/>
</dbReference>
<feature type="modified residue" description="N6-(pyridoxal phosphate)lysine" evidence="9">
    <location>
        <position position="234"/>
    </location>
</feature>
<keyword evidence="5 9" id="KW-0028">Amino-acid biosynthesis</keyword>
<dbReference type="InterPro" id="IPR001917">
    <property type="entry name" value="Aminotrans_II_pyridoxalP_BS"/>
</dbReference>
<dbReference type="Gene3D" id="3.40.640.10">
    <property type="entry name" value="Type I PLP-dependent aspartate aminotransferase-like (Major domain)"/>
    <property type="match status" value="1"/>
</dbReference>
<comment type="caution">
    <text evidence="11">The sequence shown here is derived from an EMBL/GenBank/DDBJ whole genome shotgun (WGS) entry which is preliminary data.</text>
</comment>
<comment type="cofactor">
    <cofactor evidence="1 9">
        <name>pyridoxal 5'-phosphate</name>
        <dbReference type="ChEBI" id="CHEBI:597326"/>
    </cofactor>
</comment>
<dbReference type="SUPFAM" id="SSF53383">
    <property type="entry name" value="PLP-dependent transferases"/>
    <property type="match status" value="1"/>
</dbReference>
<dbReference type="CDD" id="cd00609">
    <property type="entry name" value="AAT_like"/>
    <property type="match status" value="1"/>
</dbReference>
<dbReference type="UniPathway" id="UPA00031">
    <property type="reaction ID" value="UER00012"/>
</dbReference>
<evidence type="ECO:0000259" key="10">
    <source>
        <dbReference type="Pfam" id="PF00155"/>
    </source>
</evidence>
<evidence type="ECO:0000256" key="7">
    <source>
        <dbReference type="ARBA" id="ARBA00022898"/>
    </source>
</evidence>
<protein>
    <recommendedName>
        <fullName evidence="9">Histidinol-phosphate aminotransferase</fullName>
        <ecNumber evidence="9">2.6.1.9</ecNumber>
    </recommendedName>
    <alternativeName>
        <fullName evidence="9">Imidazole acetol-phosphate transaminase</fullName>
    </alternativeName>
</protein>